<feature type="region of interest" description="Disordered" evidence="1">
    <location>
        <begin position="1"/>
        <end position="302"/>
    </location>
</feature>
<feature type="compositionally biased region" description="Polar residues" evidence="1">
    <location>
        <begin position="45"/>
        <end position="59"/>
    </location>
</feature>
<dbReference type="Proteomes" id="UP000053927">
    <property type="component" value="Unassembled WGS sequence"/>
</dbReference>
<evidence type="ECO:0000313" key="2">
    <source>
        <dbReference type="EMBL" id="EIM79732.1"/>
    </source>
</evidence>
<dbReference type="EMBL" id="JH687402">
    <property type="protein sequence ID" value="EIM79732.1"/>
    <property type="molecule type" value="Genomic_DNA"/>
</dbReference>
<organism evidence="2 3">
    <name type="scientific">Stereum hirsutum (strain FP-91666)</name>
    <name type="common">White-rot fungus</name>
    <dbReference type="NCBI Taxonomy" id="721885"/>
    <lineage>
        <taxon>Eukaryota</taxon>
        <taxon>Fungi</taxon>
        <taxon>Dikarya</taxon>
        <taxon>Basidiomycota</taxon>
        <taxon>Agaricomycotina</taxon>
        <taxon>Agaricomycetes</taxon>
        <taxon>Russulales</taxon>
        <taxon>Stereaceae</taxon>
        <taxon>Stereum</taxon>
    </lineage>
</organism>
<evidence type="ECO:0000313" key="3">
    <source>
        <dbReference type="Proteomes" id="UP000053927"/>
    </source>
</evidence>
<feature type="compositionally biased region" description="Polar residues" evidence="1">
    <location>
        <begin position="262"/>
        <end position="281"/>
    </location>
</feature>
<feature type="compositionally biased region" description="Polar residues" evidence="1">
    <location>
        <begin position="80"/>
        <end position="98"/>
    </location>
</feature>
<dbReference type="KEGG" id="shs:STEHIDRAFT_126404"/>
<accession>R7RZJ4</accession>
<feature type="compositionally biased region" description="Polar residues" evidence="1">
    <location>
        <begin position="191"/>
        <end position="200"/>
    </location>
</feature>
<evidence type="ECO:0000256" key="1">
    <source>
        <dbReference type="SAM" id="MobiDB-lite"/>
    </source>
</evidence>
<dbReference type="OrthoDB" id="3268316at2759"/>
<feature type="compositionally biased region" description="Polar residues" evidence="1">
    <location>
        <begin position="138"/>
        <end position="152"/>
    </location>
</feature>
<dbReference type="RefSeq" id="XP_007311295.1">
    <property type="nucleotide sequence ID" value="XM_007311233.1"/>
</dbReference>
<feature type="compositionally biased region" description="Polar residues" evidence="1">
    <location>
        <begin position="108"/>
        <end position="117"/>
    </location>
</feature>
<feature type="compositionally biased region" description="Low complexity" evidence="1">
    <location>
        <begin position="223"/>
        <end position="246"/>
    </location>
</feature>
<protein>
    <submittedName>
        <fullName evidence="2">Uncharacterized protein</fullName>
    </submittedName>
</protein>
<feature type="compositionally biased region" description="Polar residues" evidence="1">
    <location>
        <begin position="211"/>
        <end position="222"/>
    </location>
</feature>
<reference evidence="3" key="1">
    <citation type="journal article" date="2012" name="Science">
        <title>The Paleozoic origin of enzymatic lignin decomposition reconstructed from 31 fungal genomes.</title>
        <authorList>
            <person name="Floudas D."/>
            <person name="Binder M."/>
            <person name="Riley R."/>
            <person name="Barry K."/>
            <person name="Blanchette R.A."/>
            <person name="Henrissat B."/>
            <person name="Martinez A.T."/>
            <person name="Otillar R."/>
            <person name="Spatafora J.W."/>
            <person name="Yadav J.S."/>
            <person name="Aerts A."/>
            <person name="Benoit I."/>
            <person name="Boyd A."/>
            <person name="Carlson A."/>
            <person name="Copeland A."/>
            <person name="Coutinho P.M."/>
            <person name="de Vries R.P."/>
            <person name="Ferreira P."/>
            <person name="Findley K."/>
            <person name="Foster B."/>
            <person name="Gaskell J."/>
            <person name="Glotzer D."/>
            <person name="Gorecki P."/>
            <person name="Heitman J."/>
            <person name="Hesse C."/>
            <person name="Hori C."/>
            <person name="Igarashi K."/>
            <person name="Jurgens J.A."/>
            <person name="Kallen N."/>
            <person name="Kersten P."/>
            <person name="Kohler A."/>
            <person name="Kuees U."/>
            <person name="Kumar T.K.A."/>
            <person name="Kuo A."/>
            <person name="LaButti K."/>
            <person name="Larrondo L.F."/>
            <person name="Lindquist E."/>
            <person name="Ling A."/>
            <person name="Lombard V."/>
            <person name="Lucas S."/>
            <person name="Lundell T."/>
            <person name="Martin R."/>
            <person name="McLaughlin D.J."/>
            <person name="Morgenstern I."/>
            <person name="Morin E."/>
            <person name="Murat C."/>
            <person name="Nagy L.G."/>
            <person name="Nolan M."/>
            <person name="Ohm R.A."/>
            <person name="Patyshakuliyeva A."/>
            <person name="Rokas A."/>
            <person name="Ruiz-Duenas F.J."/>
            <person name="Sabat G."/>
            <person name="Salamov A."/>
            <person name="Samejima M."/>
            <person name="Schmutz J."/>
            <person name="Slot J.C."/>
            <person name="St John F."/>
            <person name="Stenlid J."/>
            <person name="Sun H."/>
            <person name="Sun S."/>
            <person name="Syed K."/>
            <person name="Tsang A."/>
            <person name="Wiebenga A."/>
            <person name="Young D."/>
            <person name="Pisabarro A."/>
            <person name="Eastwood D.C."/>
            <person name="Martin F."/>
            <person name="Cullen D."/>
            <person name="Grigoriev I.V."/>
            <person name="Hibbett D.S."/>
        </authorList>
    </citation>
    <scope>NUCLEOTIDE SEQUENCE [LARGE SCALE GENOMIC DNA]</scope>
    <source>
        <strain evidence="3">FP-91666</strain>
    </source>
</reference>
<dbReference type="GeneID" id="18797753"/>
<dbReference type="AlphaFoldDB" id="R7RZJ4"/>
<name>R7RZJ4_STEHR</name>
<keyword evidence="3" id="KW-1185">Reference proteome</keyword>
<proteinExistence type="predicted"/>
<sequence length="384" mass="41617">MRYSSISDRGHAMSQKAFYSPRGGRNHSSSSSSSISPTPLEHDPTNLTTSGQAPVQSGSKPPRLQWPEQRQLSVIDPSPQHISSSDSVWDQRYLSPNNGGVGSRAPLSPNTSYSPSPLCQPHSPSPLTFVSAYPSPLLQGQVQVPSHIQSPQPDEPPPLKKRRVASEPFSGTRTAPGSNRRFYNFNDRTRSTAVGSSGSMLITFPLENGSKMPNDSSASAPMSPSTGGSSLPPSTSQQSPPASLLPDDFDHGPTELPPRPYSRTTEMTSPSDGGGANQASSRDGAGETNKPRRRKPNLPDDVMDYLPTLEGRLCKIELGVRDYINYRQQRAIENSILPPPRRAHGDPCVDSRPFPHLPTASRSTLPSQAQALSHAQYFTQQGWY</sequence>
<gene>
    <name evidence="2" type="ORF">STEHIDRAFT_126404</name>
</gene>